<dbReference type="SUPFAM" id="SSF55961">
    <property type="entry name" value="Bet v1-like"/>
    <property type="match status" value="1"/>
</dbReference>
<dbReference type="OrthoDB" id="5004612at2759"/>
<dbReference type="InterPro" id="IPR023393">
    <property type="entry name" value="START-like_dom_sf"/>
</dbReference>
<comment type="caution">
    <text evidence="3">The sequence shown here is derived from an EMBL/GenBank/DDBJ whole genome shotgun (WGS) entry which is preliminary data.</text>
</comment>
<feature type="domain" description="Activator of Hsp90 ATPase homologue 1/2-like C-terminal" evidence="2">
    <location>
        <begin position="40"/>
        <end position="149"/>
    </location>
</feature>
<dbReference type="EMBL" id="JAADYS010001168">
    <property type="protein sequence ID" value="KAF4464590.1"/>
    <property type="molecule type" value="Genomic_DNA"/>
</dbReference>
<sequence length="203" mass="22488">MDLNKQFDAVARTVEKTALETGEEGRTITIGQTYDIDAPTLWDACTNPDKIKQYFSPVSGDLHVNGRFQIQNNASGTIEACDPPSTFLVTWEFGGSTSHVSVRINPVDETHSRVELSHTSPVNKHWEEYGAGAVGVGWEMSFAGLAYYLMGIKVGEEWFANKETREYLTRCSEGWREAAVRGGEDEIVARGAAERTTKFYVPG</sequence>
<dbReference type="Pfam" id="PF08327">
    <property type="entry name" value="AHSA1"/>
    <property type="match status" value="1"/>
</dbReference>
<dbReference type="AlphaFoldDB" id="A0A8H4L7N7"/>
<dbReference type="Proteomes" id="UP000554235">
    <property type="component" value="Unassembled WGS sequence"/>
</dbReference>
<dbReference type="CDD" id="cd08899">
    <property type="entry name" value="SRPBCC_CalC_Aha1-like_6"/>
    <property type="match status" value="1"/>
</dbReference>
<evidence type="ECO:0000259" key="2">
    <source>
        <dbReference type="Pfam" id="PF08327"/>
    </source>
</evidence>
<name>A0A8H4L7N7_9HYPO</name>
<gene>
    <name evidence="3" type="ORF">FALBO_8584</name>
</gene>
<dbReference type="Gene3D" id="3.30.530.20">
    <property type="match status" value="1"/>
</dbReference>
<dbReference type="InterPro" id="IPR013538">
    <property type="entry name" value="ASHA1/2-like_C"/>
</dbReference>
<evidence type="ECO:0000313" key="4">
    <source>
        <dbReference type="Proteomes" id="UP000554235"/>
    </source>
</evidence>
<proteinExistence type="inferred from homology"/>
<comment type="similarity">
    <text evidence="1">Belongs to the AHA1 family.</text>
</comment>
<accession>A0A8H4L7N7</accession>
<organism evidence="3 4">
    <name type="scientific">Fusarium albosuccineum</name>
    <dbReference type="NCBI Taxonomy" id="1237068"/>
    <lineage>
        <taxon>Eukaryota</taxon>
        <taxon>Fungi</taxon>
        <taxon>Dikarya</taxon>
        <taxon>Ascomycota</taxon>
        <taxon>Pezizomycotina</taxon>
        <taxon>Sordariomycetes</taxon>
        <taxon>Hypocreomycetidae</taxon>
        <taxon>Hypocreales</taxon>
        <taxon>Nectriaceae</taxon>
        <taxon>Fusarium</taxon>
        <taxon>Fusarium decemcellulare species complex</taxon>
    </lineage>
</organism>
<keyword evidence="4" id="KW-1185">Reference proteome</keyword>
<reference evidence="3 4" key="1">
    <citation type="submission" date="2020-01" db="EMBL/GenBank/DDBJ databases">
        <title>Identification and distribution of gene clusters putatively required for synthesis of sphingolipid metabolism inhibitors in phylogenetically diverse species of the filamentous fungus Fusarium.</title>
        <authorList>
            <person name="Kim H.-S."/>
            <person name="Busman M."/>
            <person name="Brown D.W."/>
            <person name="Divon H."/>
            <person name="Uhlig S."/>
            <person name="Proctor R.H."/>
        </authorList>
    </citation>
    <scope>NUCLEOTIDE SEQUENCE [LARGE SCALE GENOMIC DNA]</scope>
    <source>
        <strain evidence="3 4">NRRL 20459</strain>
    </source>
</reference>
<protein>
    <submittedName>
        <fullName evidence="3">Activator of Hsp90 ATPase 1 family</fullName>
    </submittedName>
</protein>
<evidence type="ECO:0000313" key="3">
    <source>
        <dbReference type="EMBL" id="KAF4464590.1"/>
    </source>
</evidence>
<evidence type="ECO:0000256" key="1">
    <source>
        <dbReference type="ARBA" id="ARBA00006817"/>
    </source>
</evidence>